<keyword evidence="8 12" id="KW-0798">TonB box</keyword>
<evidence type="ECO:0000256" key="9">
    <source>
        <dbReference type="ARBA" id="ARBA00023136"/>
    </source>
</evidence>
<dbReference type="SUPFAM" id="SSF56935">
    <property type="entry name" value="Porins"/>
    <property type="match status" value="1"/>
</dbReference>
<evidence type="ECO:0000256" key="8">
    <source>
        <dbReference type="ARBA" id="ARBA00023077"/>
    </source>
</evidence>
<keyword evidence="10 11" id="KW-0998">Cell outer membrane</keyword>
<dbReference type="InterPro" id="IPR037066">
    <property type="entry name" value="Plug_dom_sf"/>
</dbReference>
<keyword evidence="16" id="KW-0675">Receptor</keyword>
<dbReference type="InterPro" id="IPR000531">
    <property type="entry name" value="Beta-barrel_TonB"/>
</dbReference>
<keyword evidence="9 11" id="KW-0472">Membrane</keyword>
<dbReference type="Pfam" id="PF00593">
    <property type="entry name" value="TonB_dep_Rec_b-barrel"/>
    <property type="match status" value="1"/>
</dbReference>
<evidence type="ECO:0000256" key="12">
    <source>
        <dbReference type="RuleBase" id="RU003357"/>
    </source>
</evidence>
<dbReference type="Gene3D" id="2.170.130.10">
    <property type="entry name" value="TonB-dependent receptor, plug domain"/>
    <property type="match status" value="1"/>
</dbReference>
<gene>
    <name evidence="16" type="ORF">SAMN06297382_2403</name>
</gene>
<dbReference type="GO" id="GO:0009279">
    <property type="term" value="C:cell outer membrane"/>
    <property type="evidence" value="ECO:0007669"/>
    <property type="project" value="UniProtKB-SubCell"/>
</dbReference>
<feature type="domain" description="TonB-dependent receptor plug" evidence="15">
    <location>
        <begin position="40"/>
        <end position="150"/>
    </location>
</feature>
<feature type="chain" id="PRO_5012512103" evidence="13">
    <location>
        <begin position="26"/>
        <end position="677"/>
    </location>
</feature>
<evidence type="ECO:0000256" key="1">
    <source>
        <dbReference type="ARBA" id="ARBA00004571"/>
    </source>
</evidence>
<dbReference type="Proteomes" id="UP000198346">
    <property type="component" value="Unassembled WGS sequence"/>
</dbReference>
<feature type="signal peptide" evidence="13">
    <location>
        <begin position="1"/>
        <end position="25"/>
    </location>
</feature>
<dbReference type="EMBL" id="FZQA01000006">
    <property type="protein sequence ID" value="SNT74814.1"/>
    <property type="molecule type" value="Genomic_DNA"/>
</dbReference>
<keyword evidence="7" id="KW-0406">Ion transport</keyword>
<dbReference type="InterPro" id="IPR039426">
    <property type="entry name" value="TonB-dep_rcpt-like"/>
</dbReference>
<dbReference type="PROSITE" id="PS52016">
    <property type="entry name" value="TONB_DEPENDENT_REC_3"/>
    <property type="match status" value="1"/>
</dbReference>
<comment type="similarity">
    <text evidence="11 12">Belongs to the TonB-dependent receptor family.</text>
</comment>
<evidence type="ECO:0000256" key="13">
    <source>
        <dbReference type="SAM" id="SignalP"/>
    </source>
</evidence>
<dbReference type="PANTHER" id="PTHR32552:SF81">
    <property type="entry name" value="TONB-DEPENDENT OUTER MEMBRANE RECEPTOR"/>
    <property type="match status" value="1"/>
</dbReference>
<dbReference type="Pfam" id="PF07715">
    <property type="entry name" value="Plug"/>
    <property type="match status" value="1"/>
</dbReference>
<sequence length="677" mass="73262">MSYRVRTCGATAAAFAALVVAEARADQIVVVAERRAQATSEVAGNVAVIDAAEIARAAADHPSEILARAPGVLIHRNNGQEHLTSIRSPVLTGGAGAGSFLFLENGAPLRSAGFANVNALFEAHTEIAERIEIVRGPSGAAYGANAIHGVINVLTPAPSPEPLAAGLFVSGDTVERFKGSAYVSGTQGAHGVHAAFSLASEAGYRADSGLDQQKATLRHDYRAGALSIRTVLSGTNLNQETAGFVEGPDAYRDPDLRRTNPNPEAFRDAKAARLSSEIAYAPREGLTVSVTPFARWNEMRFLMHFLPSQAFEENGHWSFGAQSAVYADASDRLSFIAGLDWEYTEGYLTETQSLPSFGSFPQGVHYDYEVKAATVSGFAQARYALGARLTAGLAARADWTRYDYDNRTAAGATGRFLRPEDRTDDFFTLSPKASLLYALGEGAAFLSYARGARPPQTTDLYRLQINQTTDGADPEKIDAVEIGWRGALGPRIDVEAVAYYMVKRNFFFRDADGFNVDDGKTRHVGVEIDATARVAESLTIDANASYAAHTYRFDREVASVPQATESIRVGDDVDTAPRWLAGARLLWTPRAVPAELEAEWVHVGAYFMDAANSATYPGHDLLHLRATWRVDARLSLSLTVRNALDALYAERADFAFGNERYFPGEERTFGLALRARL</sequence>
<keyword evidence="4" id="KW-0410">Iron transport</keyword>
<feature type="domain" description="TonB-dependent receptor-like beta-barrel" evidence="14">
    <location>
        <begin position="233"/>
        <end position="642"/>
    </location>
</feature>
<dbReference type="InterPro" id="IPR036942">
    <property type="entry name" value="Beta-barrel_TonB_sf"/>
</dbReference>
<comment type="subcellular location">
    <subcellularLocation>
        <location evidence="1 11">Cell outer membrane</location>
        <topology evidence="1 11">Multi-pass membrane protein</topology>
    </subcellularLocation>
</comment>
<evidence type="ECO:0000256" key="5">
    <source>
        <dbReference type="ARBA" id="ARBA00022692"/>
    </source>
</evidence>
<evidence type="ECO:0000259" key="15">
    <source>
        <dbReference type="Pfam" id="PF07715"/>
    </source>
</evidence>
<evidence type="ECO:0000256" key="4">
    <source>
        <dbReference type="ARBA" id="ARBA00022496"/>
    </source>
</evidence>
<organism evidence="16 17">
    <name type="scientific">Amphiplicatus metriothermophilus</name>
    <dbReference type="NCBI Taxonomy" id="1519374"/>
    <lineage>
        <taxon>Bacteria</taxon>
        <taxon>Pseudomonadati</taxon>
        <taxon>Pseudomonadota</taxon>
        <taxon>Alphaproteobacteria</taxon>
        <taxon>Parvularculales</taxon>
        <taxon>Parvularculaceae</taxon>
        <taxon>Amphiplicatus</taxon>
    </lineage>
</organism>
<evidence type="ECO:0000256" key="2">
    <source>
        <dbReference type="ARBA" id="ARBA00022448"/>
    </source>
</evidence>
<protein>
    <submittedName>
        <fullName evidence="16">Outer membrane receptor proteins, mostly Fe transport</fullName>
    </submittedName>
</protein>
<dbReference type="Gene3D" id="2.40.170.20">
    <property type="entry name" value="TonB-dependent receptor, beta-barrel domain"/>
    <property type="match status" value="1"/>
</dbReference>
<dbReference type="InterPro" id="IPR012910">
    <property type="entry name" value="Plug_dom"/>
</dbReference>
<evidence type="ECO:0000256" key="3">
    <source>
        <dbReference type="ARBA" id="ARBA00022452"/>
    </source>
</evidence>
<keyword evidence="5 11" id="KW-0812">Transmembrane</keyword>
<dbReference type="PANTHER" id="PTHR32552">
    <property type="entry name" value="FERRICHROME IRON RECEPTOR-RELATED"/>
    <property type="match status" value="1"/>
</dbReference>
<dbReference type="AlphaFoldDB" id="A0A239PWZ4"/>
<keyword evidence="3 11" id="KW-1134">Transmembrane beta strand</keyword>
<evidence type="ECO:0000256" key="7">
    <source>
        <dbReference type="ARBA" id="ARBA00023065"/>
    </source>
</evidence>
<reference evidence="16 17" key="1">
    <citation type="submission" date="2017-07" db="EMBL/GenBank/DDBJ databases">
        <authorList>
            <person name="Sun Z.S."/>
            <person name="Albrecht U."/>
            <person name="Echele G."/>
            <person name="Lee C.C."/>
        </authorList>
    </citation>
    <scope>NUCLEOTIDE SEQUENCE [LARGE SCALE GENOMIC DNA]</scope>
    <source>
        <strain evidence="16 17">CGMCC 1.12710</strain>
    </source>
</reference>
<accession>A0A239PWZ4</accession>
<evidence type="ECO:0000256" key="6">
    <source>
        <dbReference type="ARBA" id="ARBA00023004"/>
    </source>
</evidence>
<keyword evidence="6" id="KW-0408">Iron</keyword>
<evidence type="ECO:0000256" key="11">
    <source>
        <dbReference type="PROSITE-ProRule" id="PRU01360"/>
    </source>
</evidence>
<name>A0A239PWZ4_9PROT</name>
<keyword evidence="13" id="KW-0732">Signal</keyword>
<evidence type="ECO:0000313" key="16">
    <source>
        <dbReference type="EMBL" id="SNT74814.1"/>
    </source>
</evidence>
<evidence type="ECO:0000259" key="14">
    <source>
        <dbReference type="Pfam" id="PF00593"/>
    </source>
</evidence>
<dbReference type="GO" id="GO:0006826">
    <property type="term" value="P:iron ion transport"/>
    <property type="evidence" value="ECO:0007669"/>
    <property type="project" value="UniProtKB-KW"/>
</dbReference>
<keyword evidence="2 11" id="KW-0813">Transport</keyword>
<keyword evidence="17" id="KW-1185">Reference proteome</keyword>
<evidence type="ECO:0000256" key="10">
    <source>
        <dbReference type="ARBA" id="ARBA00023237"/>
    </source>
</evidence>
<proteinExistence type="inferred from homology"/>
<evidence type="ECO:0000313" key="17">
    <source>
        <dbReference type="Proteomes" id="UP000198346"/>
    </source>
</evidence>